<dbReference type="Gene3D" id="3.40.190.290">
    <property type="match status" value="1"/>
</dbReference>
<dbReference type="Gene3D" id="1.10.10.10">
    <property type="entry name" value="Winged helix-like DNA-binding domain superfamily/Winged helix DNA-binding domain"/>
    <property type="match status" value="1"/>
</dbReference>
<dbReference type="InterPro" id="IPR036388">
    <property type="entry name" value="WH-like_DNA-bd_sf"/>
</dbReference>
<dbReference type="PANTHER" id="PTHR30537">
    <property type="entry name" value="HTH-TYPE TRANSCRIPTIONAL REGULATOR"/>
    <property type="match status" value="1"/>
</dbReference>
<evidence type="ECO:0000256" key="2">
    <source>
        <dbReference type="ARBA" id="ARBA00023015"/>
    </source>
</evidence>
<dbReference type="PROSITE" id="PS50931">
    <property type="entry name" value="HTH_LYSR"/>
    <property type="match status" value="1"/>
</dbReference>
<comment type="caution">
    <text evidence="6">The sequence shown here is derived from an EMBL/GenBank/DDBJ whole genome shotgun (WGS) entry which is preliminary data.</text>
</comment>
<dbReference type="EMBL" id="WIXJ01000012">
    <property type="protein sequence ID" value="MQY52540.1"/>
    <property type="molecule type" value="Genomic_DNA"/>
</dbReference>
<dbReference type="InterPro" id="IPR058163">
    <property type="entry name" value="LysR-type_TF_proteobact-type"/>
</dbReference>
<dbReference type="Proteomes" id="UP000480275">
    <property type="component" value="Unassembled WGS sequence"/>
</dbReference>
<sequence>MSSDLNQLLVFAKVVEQGSFIGAARALALPKTTISRKVQELEERLGTRLLQRTTRRVSLTEAGAIYYEYCGRIVQELEDADKAVGRVQEEPRGVLRVSASFSFGMSTLVPIVPEFMARYPDIQLSLELRNDVVDLVAEGFDLAILIGPVSDSSNVMRRLGESRMRLFATPEYLRQYGSPATPDELTRLPTLTHMRFKQHGRFLWPLRNGSEARDIYPTPRLVANDPGVLRFATLAGLGIGLLPELLTRHEIDSGRLVPVLPDWEAPRVEFGAVYPSRRGLPPKVRVFIDFIVERLALFPGRSGDAA</sequence>
<dbReference type="SUPFAM" id="SSF46785">
    <property type="entry name" value="Winged helix' DNA-binding domain"/>
    <property type="match status" value="1"/>
</dbReference>
<dbReference type="OrthoDB" id="9178040at2"/>
<evidence type="ECO:0000256" key="1">
    <source>
        <dbReference type="ARBA" id="ARBA00009437"/>
    </source>
</evidence>
<organism evidence="6 7">
    <name type="scientific">Rhodocyclus tenuis</name>
    <name type="common">Rhodospirillum tenue</name>
    <dbReference type="NCBI Taxonomy" id="1066"/>
    <lineage>
        <taxon>Bacteria</taxon>
        <taxon>Pseudomonadati</taxon>
        <taxon>Pseudomonadota</taxon>
        <taxon>Betaproteobacteria</taxon>
        <taxon>Rhodocyclales</taxon>
        <taxon>Rhodocyclaceae</taxon>
        <taxon>Rhodocyclus</taxon>
    </lineage>
</organism>
<dbReference type="Pfam" id="PF03466">
    <property type="entry name" value="LysR_substrate"/>
    <property type="match status" value="1"/>
</dbReference>
<keyword evidence="2" id="KW-0805">Transcription regulation</keyword>
<dbReference type="PANTHER" id="PTHR30537:SF68">
    <property type="entry name" value="TRANSCRIPTIONAL REGULATOR-RELATED"/>
    <property type="match status" value="1"/>
</dbReference>
<dbReference type="CDD" id="cd08422">
    <property type="entry name" value="PBP2_CrgA_like"/>
    <property type="match status" value="1"/>
</dbReference>
<comment type="similarity">
    <text evidence="1">Belongs to the LysR transcriptional regulatory family.</text>
</comment>
<keyword evidence="4" id="KW-0804">Transcription</keyword>
<dbReference type="GO" id="GO:0006351">
    <property type="term" value="P:DNA-templated transcription"/>
    <property type="evidence" value="ECO:0007669"/>
    <property type="project" value="TreeGrafter"/>
</dbReference>
<accession>A0A6L5K119</accession>
<dbReference type="FunFam" id="1.10.10.10:FF:000001">
    <property type="entry name" value="LysR family transcriptional regulator"/>
    <property type="match status" value="1"/>
</dbReference>
<dbReference type="InterPro" id="IPR000847">
    <property type="entry name" value="LysR_HTH_N"/>
</dbReference>
<dbReference type="AlphaFoldDB" id="A0A6L5K119"/>
<proteinExistence type="inferred from homology"/>
<feature type="domain" description="HTH lysR-type" evidence="5">
    <location>
        <begin position="1"/>
        <end position="60"/>
    </location>
</feature>
<dbReference type="InterPro" id="IPR005119">
    <property type="entry name" value="LysR_subst-bd"/>
</dbReference>
<dbReference type="GO" id="GO:0043565">
    <property type="term" value="F:sequence-specific DNA binding"/>
    <property type="evidence" value="ECO:0007669"/>
    <property type="project" value="TreeGrafter"/>
</dbReference>
<reference evidence="6 7" key="1">
    <citation type="submission" date="2019-10" db="EMBL/GenBank/DDBJ databases">
        <title>Whole-genome sequence of the purple nonsulfur photosynthetic bacterium Rhodocyclus tenuis.</title>
        <authorList>
            <person name="Kyndt J.A."/>
            <person name="Meyer T.E."/>
        </authorList>
    </citation>
    <scope>NUCLEOTIDE SEQUENCE [LARGE SCALE GENOMIC DNA]</scope>
    <source>
        <strain evidence="6 7">DSM 110</strain>
    </source>
</reference>
<name>A0A6L5K119_RHOTE</name>
<protein>
    <submittedName>
        <fullName evidence="6">LysR family transcriptional regulator</fullName>
    </submittedName>
</protein>
<dbReference type="InterPro" id="IPR036390">
    <property type="entry name" value="WH_DNA-bd_sf"/>
</dbReference>
<evidence type="ECO:0000313" key="7">
    <source>
        <dbReference type="Proteomes" id="UP000480275"/>
    </source>
</evidence>
<dbReference type="FunFam" id="3.40.190.290:FF:000001">
    <property type="entry name" value="Transcriptional regulator, LysR family"/>
    <property type="match status" value="1"/>
</dbReference>
<gene>
    <name evidence="6" type="ORF">GHK24_12230</name>
</gene>
<dbReference type="Pfam" id="PF00126">
    <property type="entry name" value="HTH_1"/>
    <property type="match status" value="1"/>
</dbReference>
<evidence type="ECO:0000259" key="5">
    <source>
        <dbReference type="PROSITE" id="PS50931"/>
    </source>
</evidence>
<keyword evidence="3" id="KW-0238">DNA-binding</keyword>
<dbReference type="SUPFAM" id="SSF53850">
    <property type="entry name" value="Periplasmic binding protein-like II"/>
    <property type="match status" value="1"/>
</dbReference>
<dbReference type="GO" id="GO:0003700">
    <property type="term" value="F:DNA-binding transcription factor activity"/>
    <property type="evidence" value="ECO:0007669"/>
    <property type="project" value="InterPro"/>
</dbReference>
<evidence type="ECO:0000256" key="4">
    <source>
        <dbReference type="ARBA" id="ARBA00023163"/>
    </source>
</evidence>
<evidence type="ECO:0000256" key="3">
    <source>
        <dbReference type="ARBA" id="ARBA00023125"/>
    </source>
</evidence>
<evidence type="ECO:0000313" key="6">
    <source>
        <dbReference type="EMBL" id="MQY52540.1"/>
    </source>
</evidence>